<proteinExistence type="predicted"/>
<dbReference type="InterPro" id="IPR056303">
    <property type="entry name" value="AMIN-like"/>
</dbReference>
<comment type="caution">
    <text evidence="4">The sequence shown here is derived from an EMBL/GenBank/DDBJ whole genome shotgun (WGS) entry which is preliminary data.</text>
</comment>
<dbReference type="Pfam" id="PF24837">
    <property type="entry name" value="AMIN-like"/>
    <property type="match status" value="1"/>
</dbReference>
<dbReference type="RefSeq" id="WP_136912134.1">
    <property type="nucleotide sequence ID" value="NZ_SUMD01000018.1"/>
</dbReference>
<evidence type="ECO:0000313" key="4">
    <source>
        <dbReference type="EMBL" id="TJZ73457.1"/>
    </source>
</evidence>
<dbReference type="EMBL" id="SUMD01000018">
    <property type="protein sequence ID" value="TJZ73457.1"/>
    <property type="molecule type" value="Genomic_DNA"/>
</dbReference>
<protein>
    <recommendedName>
        <fullName evidence="3">AMIN-like domain-containing protein</fullName>
    </recommendedName>
</protein>
<organism evidence="4 5">
    <name type="scientific">Rhodococcus oryzae</name>
    <dbReference type="NCBI Taxonomy" id="2571143"/>
    <lineage>
        <taxon>Bacteria</taxon>
        <taxon>Bacillati</taxon>
        <taxon>Actinomycetota</taxon>
        <taxon>Actinomycetes</taxon>
        <taxon>Mycobacteriales</taxon>
        <taxon>Nocardiaceae</taxon>
        <taxon>Rhodococcus</taxon>
    </lineage>
</organism>
<name>A0ABY2RDH6_9NOCA</name>
<feature type="domain" description="AMIN-like" evidence="3">
    <location>
        <begin position="84"/>
        <end position="211"/>
    </location>
</feature>
<keyword evidence="5" id="KW-1185">Reference proteome</keyword>
<keyword evidence="2" id="KW-0732">Signal</keyword>
<dbReference type="PROSITE" id="PS51257">
    <property type="entry name" value="PROKAR_LIPOPROTEIN"/>
    <property type="match status" value="1"/>
</dbReference>
<feature type="chain" id="PRO_5046249527" description="AMIN-like domain-containing protein" evidence="2">
    <location>
        <begin position="26"/>
        <end position="211"/>
    </location>
</feature>
<dbReference type="Proteomes" id="UP000305109">
    <property type="component" value="Unassembled WGS sequence"/>
</dbReference>
<gene>
    <name evidence="4" type="ORF">FCG67_24275</name>
</gene>
<evidence type="ECO:0000313" key="5">
    <source>
        <dbReference type="Proteomes" id="UP000305109"/>
    </source>
</evidence>
<evidence type="ECO:0000256" key="2">
    <source>
        <dbReference type="SAM" id="SignalP"/>
    </source>
</evidence>
<evidence type="ECO:0000256" key="1">
    <source>
        <dbReference type="SAM" id="MobiDB-lite"/>
    </source>
</evidence>
<evidence type="ECO:0000259" key="3">
    <source>
        <dbReference type="Pfam" id="PF24837"/>
    </source>
</evidence>
<accession>A0ABY2RDH6</accession>
<reference evidence="4 5" key="1">
    <citation type="submission" date="2019-04" db="EMBL/GenBank/DDBJ databases">
        <title>Rhodococcus oryzae sp. nov., a novel actinomycete isolated from rhizosphere soil of rice (Oryza sativa L.).</title>
        <authorList>
            <person name="Li C."/>
        </authorList>
    </citation>
    <scope>NUCLEOTIDE SEQUENCE [LARGE SCALE GENOMIC DNA]</scope>
    <source>
        <strain evidence="4 5">NEAU-CX67</strain>
    </source>
</reference>
<feature type="region of interest" description="Disordered" evidence="1">
    <location>
        <begin position="38"/>
        <end position="78"/>
    </location>
</feature>
<sequence>MNRPTTPRTRLVALCGVLTVGGVLALTGCGDGSDGLATTSGSVSAAPVDSPTSGSGATLMSTTPNTAWSTDPQRADASDDARLTVTGLRVGGHDGYDRVVYELGGTGVPGWSVRYADLAVQEGSGEVIPMAGDAILEVLITGSGYPFDTGVAEYDGPNPLPGEGSELVTETRISGVFEGTTQSFIGLESGGHPFTVSTLNNPTRLVVDIEH</sequence>
<feature type="signal peptide" evidence="2">
    <location>
        <begin position="1"/>
        <end position="25"/>
    </location>
</feature>
<feature type="compositionally biased region" description="Polar residues" evidence="1">
    <location>
        <begin position="50"/>
        <end position="72"/>
    </location>
</feature>